<proteinExistence type="predicted"/>
<feature type="domain" description="N-acetyltransferase" evidence="3">
    <location>
        <begin position="3"/>
        <end position="147"/>
    </location>
</feature>
<keyword evidence="1 4" id="KW-0808">Transferase</keyword>
<dbReference type="Pfam" id="PF00583">
    <property type="entry name" value="Acetyltransf_1"/>
    <property type="match status" value="1"/>
</dbReference>
<gene>
    <name evidence="4" type="ORF">ETU37_01540</name>
</gene>
<dbReference type="OrthoDB" id="4119890at2"/>
<dbReference type="InterPro" id="IPR016181">
    <property type="entry name" value="Acyl_CoA_acyltransferase"/>
</dbReference>
<dbReference type="GO" id="GO:0016747">
    <property type="term" value="F:acyltransferase activity, transferring groups other than amino-acyl groups"/>
    <property type="evidence" value="ECO:0007669"/>
    <property type="project" value="InterPro"/>
</dbReference>
<feature type="domain" description="N-acetyltransferase" evidence="3">
    <location>
        <begin position="155"/>
        <end position="301"/>
    </location>
</feature>
<evidence type="ECO:0000256" key="2">
    <source>
        <dbReference type="ARBA" id="ARBA00023315"/>
    </source>
</evidence>
<dbReference type="PROSITE" id="PS51186">
    <property type="entry name" value="GNAT"/>
    <property type="match status" value="2"/>
</dbReference>
<name>A0A4Q5J933_9ACTN</name>
<dbReference type="AlphaFoldDB" id="A0A4Q5J933"/>
<protein>
    <submittedName>
        <fullName evidence="4">GNAT family N-acetyltransferase</fullName>
    </submittedName>
</protein>
<evidence type="ECO:0000259" key="3">
    <source>
        <dbReference type="PROSITE" id="PS51186"/>
    </source>
</evidence>
<sequence>MTIVVRDCSETDDLDAVHEGWRGWLGEGTMRELLGSGDFPRRLMVAEDDGVLVGTGYGLGVGAGDGHRGLGHVYVRRDHRRRGVGRALWQAVLEVCTPERVPGVLVQVDDGDEGAKQVLADHGFEDHGLHLESQLELARAEEIRPLSRVPDGGDVRVASLAEGATEDEWRGVHAAYVRLMADAPDMAGGSEPMPFALWRRLIREPWQVLGAWSDGRLVGLTVLAPRAGDGALNTWFTGVDRDRRGQGLATCLKAAQACALAEAGWVRIVTQNMEGNDAILAANRRLGFVTTGGMRAYVLDF</sequence>
<dbReference type="Gene3D" id="3.40.630.30">
    <property type="match status" value="1"/>
</dbReference>
<evidence type="ECO:0000256" key="1">
    <source>
        <dbReference type="ARBA" id="ARBA00022679"/>
    </source>
</evidence>
<evidence type="ECO:0000313" key="5">
    <source>
        <dbReference type="Proteomes" id="UP000291189"/>
    </source>
</evidence>
<organism evidence="4 5">
    <name type="scientific">Nocardioides iriomotensis</name>
    <dbReference type="NCBI Taxonomy" id="715784"/>
    <lineage>
        <taxon>Bacteria</taxon>
        <taxon>Bacillati</taxon>
        <taxon>Actinomycetota</taxon>
        <taxon>Actinomycetes</taxon>
        <taxon>Propionibacteriales</taxon>
        <taxon>Nocardioidaceae</taxon>
        <taxon>Nocardioides</taxon>
    </lineage>
</organism>
<dbReference type="InterPro" id="IPR050832">
    <property type="entry name" value="Bact_Acetyltransf"/>
</dbReference>
<dbReference type="EMBL" id="SDPU01000007">
    <property type="protein sequence ID" value="RYU15252.1"/>
    <property type="molecule type" value="Genomic_DNA"/>
</dbReference>
<evidence type="ECO:0000313" key="4">
    <source>
        <dbReference type="EMBL" id="RYU15252.1"/>
    </source>
</evidence>
<comment type="caution">
    <text evidence="4">The sequence shown here is derived from an EMBL/GenBank/DDBJ whole genome shotgun (WGS) entry which is preliminary data.</text>
</comment>
<keyword evidence="2" id="KW-0012">Acyltransferase</keyword>
<reference evidence="4 5" key="1">
    <citation type="submission" date="2019-01" db="EMBL/GenBank/DDBJ databases">
        <title>Nocardioides guangzhouensis sp. nov., an actinobacterium isolated from soil.</title>
        <authorList>
            <person name="Fu Y."/>
            <person name="Cai Y."/>
            <person name="Lin Z."/>
            <person name="Chen P."/>
        </authorList>
    </citation>
    <scope>NUCLEOTIDE SEQUENCE [LARGE SCALE GENOMIC DNA]</scope>
    <source>
        <strain evidence="4 5">NBRC 105384</strain>
    </source>
</reference>
<dbReference type="CDD" id="cd04301">
    <property type="entry name" value="NAT_SF"/>
    <property type="match status" value="1"/>
</dbReference>
<dbReference type="SUPFAM" id="SSF55729">
    <property type="entry name" value="Acyl-CoA N-acyltransferases (Nat)"/>
    <property type="match status" value="2"/>
</dbReference>
<keyword evidence="5" id="KW-1185">Reference proteome</keyword>
<accession>A0A4Q5J933</accession>
<dbReference type="RefSeq" id="WP_129985115.1">
    <property type="nucleotide sequence ID" value="NZ_SDPU01000007.1"/>
</dbReference>
<dbReference type="Proteomes" id="UP000291189">
    <property type="component" value="Unassembled WGS sequence"/>
</dbReference>
<dbReference type="PANTHER" id="PTHR43877:SF1">
    <property type="entry name" value="ACETYLTRANSFERASE"/>
    <property type="match status" value="1"/>
</dbReference>
<dbReference type="PANTHER" id="PTHR43877">
    <property type="entry name" value="AMINOALKYLPHOSPHONATE N-ACETYLTRANSFERASE-RELATED-RELATED"/>
    <property type="match status" value="1"/>
</dbReference>
<dbReference type="InterPro" id="IPR000182">
    <property type="entry name" value="GNAT_dom"/>
</dbReference>